<dbReference type="PANTHER" id="PTHR43586:SF8">
    <property type="entry name" value="CYSTEINE DESULFURASE 1, CHLOROPLASTIC"/>
    <property type="match status" value="1"/>
</dbReference>
<reference evidence="7 8" key="1">
    <citation type="submission" date="2020-08" db="EMBL/GenBank/DDBJ databases">
        <title>Genomic Encyclopedia of Type Strains, Phase IV (KMG-IV): sequencing the most valuable type-strain genomes for metagenomic binning, comparative biology and taxonomic classification.</title>
        <authorList>
            <person name="Goeker M."/>
        </authorList>
    </citation>
    <scope>NUCLEOTIDE SEQUENCE [LARGE SCALE GENOMIC DNA]</scope>
    <source>
        <strain evidence="7 8">DSM 103526</strain>
    </source>
</reference>
<evidence type="ECO:0000259" key="6">
    <source>
        <dbReference type="Pfam" id="PF00266"/>
    </source>
</evidence>
<dbReference type="Gene3D" id="3.90.1150.10">
    <property type="entry name" value="Aspartate Aminotransferase, domain 1"/>
    <property type="match status" value="1"/>
</dbReference>
<comment type="cofactor">
    <cofactor evidence="1 5">
        <name>pyridoxal 5'-phosphate</name>
        <dbReference type="ChEBI" id="CHEBI:597326"/>
    </cofactor>
</comment>
<keyword evidence="3" id="KW-0663">Pyridoxal phosphate</keyword>
<dbReference type="GO" id="GO:0031071">
    <property type="term" value="F:cysteine desulfurase activity"/>
    <property type="evidence" value="ECO:0007669"/>
    <property type="project" value="UniProtKB-EC"/>
</dbReference>
<dbReference type="Pfam" id="PF00266">
    <property type="entry name" value="Aminotran_5"/>
    <property type="match status" value="1"/>
</dbReference>
<dbReference type="PANTHER" id="PTHR43586">
    <property type="entry name" value="CYSTEINE DESULFURASE"/>
    <property type="match status" value="1"/>
</dbReference>
<evidence type="ECO:0000256" key="1">
    <source>
        <dbReference type="ARBA" id="ARBA00001933"/>
    </source>
</evidence>
<dbReference type="Proteomes" id="UP000579281">
    <property type="component" value="Unassembled WGS sequence"/>
</dbReference>
<protein>
    <submittedName>
        <fullName evidence="7">Selenocysteine lyase/cysteine desulfurase</fullName>
    </submittedName>
</protein>
<comment type="caution">
    <text evidence="7">The sequence shown here is derived from an EMBL/GenBank/DDBJ whole genome shotgun (WGS) entry which is preliminary data.</text>
</comment>
<dbReference type="InterPro" id="IPR015424">
    <property type="entry name" value="PyrdxlP-dep_Trfase"/>
</dbReference>
<accession>A0A841KPV3</accession>
<keyword evidence="7" id="KW-0456">Lyase</keyword>
<proteinExistence type="inferred from homology"/>
<dbReference type="InterPro" id="IPR015421">
    <property type="entry name" value="PyrdxlP-dep_Trfase_major"/>
</dbReference>
<name>A0A841KPV3_9FIRM</name>
<evidence type="ECO:0000256" key="4">
    <source>
        <dbReference type="ARBA" id="ARBA00050776"/>
    </source>
</evidence>
<keyword evidence="8" id="KW-1185">Reference proteome</keyword>
<dbReference type="GO" id="GO:0016829">
    <property type="term" value="F:lyase activity"/>
    <property type="evidence" value="ECO:0007669"/>
    <property type="project" value="UniProtKB-KW"/>
</dbReference>
<evidence type="ECO:0000313" key="7">
    <source>
        <dbReference type="EMBL" id="MBB6215467.1"/>
    </source>
</evidence>
<comment type="catalytic activity">
    <reaction evidence="4">
        <text>(sulfur carrier)-H + L-cysteine = (sulfur carrier)-SH + L-alanine</text>
        <dbReference type="Rhea" id="RHEA:43892"/>
        <dbReference type="Rhea" id="RHEA-COMP:14737"/>
        <dbReference type="Rhea" id="RHEA-COMP:14739"/>
        <dbReference type="ChEBI" id="CHEBI:29917"/>
        <dbReference type="ChEBI" id="CHEBI:35235"/>
        <dbReference type="ChEBI" id="CHEBI:57972"/>
        <dbReference type="ChEBI" id="CHEBI:64428"/>
        <dbReference type="EC" id="2.8.1.7"/>
    </reaction>
</comment>
<organism evidence="7 8">
    <name type="scientific">Anaerosolibacter carboniphilus</name>
    <dbReference type="NCBI Taxonomy" id="1417629"/>
    <lineage>
        <taxon>Bacteria</taxon>
        <taxon>Bacillati</taxon>
        <taxon>Bacillota</taxon>
        <taxon>Clostridia</taxon>
        <taxon>Peptostreptococcales</taxon>
        <taxon>Thermotaleaceae</taxon>
        <taxon>Anaerosolibacter</taxon>
    </lineage>
</organism>
<evidence type="ECO:0000256" key="5">
    <source>
        <dbReference type="RuleBase" id="RU004504"/>
    </source>
</evidence>
<dbReference type="InterPro" id="IPR000192">
    <property type="entry name" value="Aminotrans_V_dom"/>
</dbReference>
<gene>
    <name evidence="7" type="ORF">HNQ80_001556</name>
</gene>
<dbReference type="InterPro" id="IPR020578">
    <property type="entry name" value="Aminotrans_V_PyrdxlP_BS"/>
</dbReference>
<evidence type="ECO:0000313" key="8">
    <source>
        <dbReference type="Proteomes" id="UP000579281"/>
    </source>
</evidence>
<evidence type="ECO:0000256" key="2">
    <source>
        <dbReference type="ARBA" id="ARBA00010447"/>
    </source>
</evidence>
<feature type="domain" description="Aminotransferase class V" evidence="6">
    <location>
        <begin position="30"/>
        <end position="422"/>
    </location>
</feature>
<dbReference type="Gene3D" id="3.40.640.10">
    <property type="entry name" value="Type I PLP-dependent aspartate aminotransferase-like (Major domain)"/>
    <property type="match status" value="1"/>
</dbReference>
<comment type="similarity">
    <text evidence="2">Belongs to the class-V pyridoxal-phosphate-dependent aminotransferase family. Csd subfamily.</text>
</comment>
<dbReference type="PROSITE" id="PS00595">
    <property type="entry name" value="AA_TRANSFER_CLASS_5"/>
    <property type="match status" value="1"/>
</dbReference>
<sequence>MTKNNFKSLFLGQDFQVPILGNQYIRYVDLDNAATSPPFIKVVDKVNEFSKLYSSIHRGNGFKSLCSTEIYQEARNIVANFVEAEPDKNTVVFVKNSTEAINKLASLFTFNEEDIILTSFMEHHSNDLPWRKHGIVKNIDIKTTGEIDIDHFKNLVHQYGKRIKLVAITGASNVTGYINPIYDIATMAHEIGAKVLVDASQLAPHRKIDIKRNMDIKHIDFLVFTAHKLFAPFGTGVLVGPNEFFEHAEPDHVGGGMVKMVTSEEVYWDEVPERNEAGTPNVMGAVALAVSIKNIEAIGYGRIEKHEMELTQYLVEGLKEINHIDICGGTSFHIEHRLGVVSFNVENMHHSLVAAILSYEYGIGVRSGCFCAHPYVLRLLNVDSDKVNRYKNSILNGDKSNVPGLVRVSLGLQNNLEDIDRLLMALKNITAGIYSDCYVIDKHSGNYSPKGWTSNFHSYFSFS</sequence>
<evidence type="ECO:0000256" key="3">
    <source>
        <dbReference type="ARBA" id="ARBA00022898"/>
    </source>
</evidence>
<dbReference type="InterPro" id="IPR015422">
    <property type="entry name" value="PyrdxlP-dep_Trfase_small"/>
</dbReference>
<dbReference type="EMBL" id="JACHEN010000007">
    <property type="protein sequence ID" value="MBB6215467.1"/>
    <property type="molecule type" value="Genomic_DNA"/>
</dbReference>
<dbReference type="AlphaFoldDB" id="A0A841KPV3"/>
<dbReference type="SUPFAM" id="SSF53383">
    <property type="entry name" value="PLP-dependent transferases"/>
    <property type="match status" value="1"/>
</dbReference>